<dbReference type="Proteomes" id="UP001557470">
    <property type="component" value="Unassembled WGS sequence"/>
</dbReference>
<evidence type="ECO:0000313" key="2">
    <source>
        <dbReference type="Proteomes" id="UP001557470"/>
    </source>
</evidence>
<name>A0ABD0XPH7_UMBPY</name>
<keyword evidence="2" id="KW-1185">Reference proteome</keyword>
<organism evidence="1 2">
    <name type="scientific">Umbra pygmaea</name>
    <name type="common">Eastern mudminnow</name>
    <dbReference type="NCBI Taxonomy" id="75934"/>
    <lineage>
        <taxon>Eukaryota</taxon>
        <taxon>Metazoa</taxon>
        <taxon>Chordata</taxon>
        <taxon>Craniata</taxon>
        <taxon>Vertebrata</taxon>
        <taxon>Euteleostomi</taxon>
        <taxon>Actinopterygii</taxon>
        <taxon>Neopterygii</taxon>
        <taxon>Teleostei</taxon>
        <taxon>Protacanthopterygii</taxon>
        <taxon>Esociformes</taxon>
        <taxon>Umbridae</taxon>
        <taxon>Umbra</taxon>
    </lineage>
</organism>
<dbReference type="AlphaFoldDB" id="A0ABD0XPH7"/>
<dbReference type="EMBL" id="JAGEUA010000002">
    <property type="protein sequence ID" value="KAL1004940.1"/>
    <property type="molecule type" value="Genomic_DNA"/>
</dbReference>
<proteinExistence type="predicted"/>
<sequence>MSEDKPSLVLFHTEPKQETLDSDCDSGAQCALMKSEMASVKLEDCSQTLDLNKVIKEEKEEEKIGDFINHGKIWFYVEV</sequence>
<reference evidence="1 2" key="1">
    <citation type="submission" date="2024-06" db="EMBL/GenBank/DDBJ databases">
        <authorList>
            <person name="Pan Q."/>
            <person name="Wen M."/>
            <person name="Jouanno E."/>
            <person name="Zahm M."/>
            <person name="Klopp C."/>
            <person name="Cabau C."/>
            <person name="Louis A."/>
            <person name="Berthelot C."/>
            <person name="Parey E."/>
            <person name="Roest Crollius H."/>
            <person name="Montfort J."/>
            <person name="Robinson-Rechavi M."/>
            <person name="Bouchez O."/>
            <person name="Lampietro C."/>
            <person name="Lopez Roques C."/>
            <person name="Donnadieu C."/>
            <person name="Postlethwait J."/>
            <person name="Bobe J."/>
            <person name="Verreycken H."/>
            <person name="Guiguen Y."/>
        </authorList>
    </citation>
    <scope>NUCLEOTIDE SEQUENCE [LARGE SCALE GENOMIC DNA]</scope>
    <source>
        <strain evidence="1">Up_M1</strain>
        <tissue evidence="1">Testis</tissue>
    </source>
</reference>
<protein>
    <submittedName>
        <fullName evidence="1">Uncharacterized protein</fullName>
    </submittedName>
</protein>
<accession>A0ABD0XPH7</accession>
<gene>
    <name evidence="1" type="ORF">UPYG_G00052440</name>
</gene>
<comment type="caution">
    <text evidence="1">The sequence shown here is derived from an EMBL/GenBank/DDBJ whole genome shotgun (WGS) entry which is preliminary data.</text>
</comment>
<evidence type="ECO:0000313" key="1">
    <source>
        <dbReference type="EMBL" id="KAL1004940.1"/>
    </source>
</evidence>